<dbReference type="Pfam" id="PF00664">
    <property type="entry name" value="ABC_membrane"/>
    <property type="match status" value="1"/>
</dbReference>
<dbReference type="PANTHER" id="PTHR43394">
    <property type="entry name" value="ATP-DEPENDENT PERMEASE MDL1, MITOCHONDRIAL"/>
    <property type="match status" value="1"/>
</dbReference>
<sequence length="581" mass="65227">MNPRTLLKQFLRDYKWAYGFSILTIIASEFINVQFPHILGKFTDALQAHRLTFHDVVVYALLLFVVGVVYVLLYGIGQYRNGKFGRDFEYLLRRRLFEHWELLSTEYFRLKSIGDLLNHAMNDVQQVREALAGGVNILTNAIFLLVATLVMTFTTVSAKLTVVSIIPLLFIPFFIIWLGPRIRFASRRVQEGLSDMSELTEESFSSIRLIKATANEPVETARFQERVDEIVKRQLTLFRRSALFQSFIPTMSSISFAIALLYGGYLALSGQIRLGSFVAFTLYLGLLVQPLQQIGFVINNFQRASASLARLQILLDEKPSITDAPNPLDVQTLVGDIRVDLSSFQYRDATEPVLRDIEFHIKPGQTLGIVGRTGSGKTTLVNLLPRIFDPPANSIFIDGHDIRELPLATLRQSIAYVPQDGFLFSTSIGVNISFGDADATMEQIERAAKAACVYDDIMAFPDGFDTVIGERGVTLSGGQRQRTAIARAFLKQVPILIMDDSLSAVDMKTEKRIIEALEKVRQTRTTIIIAHRLSAVRHADQILVIEDGQIAEQGTHDELIALDGLYAKTYHMQQEGEVLVQ</sequence>
<reference evidence="10" key="1">
    <citation type="submission" date="2022-08" db="EMBL/GenBank/DDBJ databases">
        <title>Alicyclobacillus dauci DSM2870, complete genome.</title>
        <authorList>
            <person name="Wang Q."/>
            <person name="Cai R."/>
            <person name="Wang Z."/>
        </authorList>
    </citation>
    <scope>NUCLEOTIDE SEQUENCE</scope>
    <source>
        <strain evidence="10">DSM 28700</strain>
    </source>
</reference>
<evidence type="ECO:0000313" key="10">
    <source>
        <dbReference type="EMBL" id="WAH38110.1"/>
    </source>
</evidence>
<proteinExistence type="predicted"/>
<dbReference type="Gene3D" id="3.40.50.300">
    <property type="entry name" value="P-loop containing nucleotide triphosphate hydrolases"/>
    <property type="match status" value="1"/>
</dbReference>
<dbReference type="SUPFAM" id="SSF52540">
    <property type="entry name" value="P-loop containing nucleoside triphosphate hydrolases"/>
    <property type="match status" value="1"/>
</dbReference>
<dbReference type="InterPro" id="IPR027417">
    <property type="entry name" value="P-loop_NTPase"/>
</dbReference>
<dbReference type="InterPro" id="IPR039421">
    <property type="entry name" value="Type_1_exporter"/>
</dbReference>
<protein>
    <submittedName>
        <fullName evidence="10">ABC transporter ATP-binding protein/permease</fullName>
    </submittedName>
</protein>
<dbReference type="RefSeq" id="WP_268045668.1">
    <property type="nucleotide sequence ID" value="NZ_CP104064.1"/>
</dbReference>
<feature type="domain" description="ABC transporter" evidence="8">
    <location>
        <begin position="339"/>
        <end position="572"/>
    </location>
</feature>
<evidence type="ECO:0000259" key="8">
    <source>
        <dbReference type="PROSITE" id="PS50893"/>
    </source>
</evidence>
<dbReference type="PANTHER" id="PTHR43394:SF1">
    <property type="entry name" value="ATP-BINDING CASSETTE SUB-FAMILY B MEMBER 10, MITOCHONDRIAL"/>
    <property type="match status" value="1"/>
</dbReference>
<dbReference type="Proteomes" id="UP001164803">
    <property type="component" value="Chromosome"/>
</dbReference>
<dbReference type="InterPro" id="IPR011527">
    <property type="entry name" value="ABC1_TM_dom"/>
</dbReference>
<evidence type="ECO:0000256" key="5">
    <source>
        <dbReference type="ARBA" id="ARBA00022989"/>
    </source>
</evidence>
<dbReference type="InterPro" id="IPR036640">
    <property type="entry name" value="ABC1_TM_sf"/>
</dbReference>
<evidence type="ECO:0000256" key="6">
    <source>
        <dbReference type="ARBA" id="ARBA00023136"/>
    </source>
</evidence>
<evidence type="ECO:0000256" key="2">
    <source>
        <dbReference type="ARBA" id="ARBA00022692"/>
    </source>
</evidence>
<evidence type="ECO:0000256" key="3">
    <source>
        <dbReference type="ARBA" id="ARBA00022741"/>
    </source>
</evidence>
<accession>A0ABY6Z5T7</accession>
<dbReference type="GO" id="GO:0005524">
    <property type="term" value="F:ATP binding"/>
    <property type="evidence" value="ECO:0007669"/>
    <property type="project" value="UniProtKB-KW"/>
</dbReference>
<keyword evidence="3" id="KW-0547">Nucleotide-binding</keyword>
<keyword evidence="4 10" id="KW-0067">ATP-binding</keyword>
<evidence type="ECO:0000256" key="7">
    <source>
        <dbReference type="SAM" id="Phobius"/>
    </source>
</evidence>
<evidence type="ECO:0000256" key="4">
    <source>
        <dbReference type="ARBA" id="ARBA00022840"/>
    </source>
</evidence>
<keyword evidence="2 7" id="KW-0812">Transmembrane</keyword>
<comment type="subcellular location">
    <subcellularLocation>
        <location evidence="1">Cell membrane</location>
        <topology evidence="1">Multi-pass membrane protein</topology>
    </subcellularLocation>
</comment>
<dbReference type="InterPro" id="IPR003593">
    <property type="entry name" value="AAA+_ATPase"/>
</dbReference>
<keyword evidence="5 7" id="KW-1133">Transmembrane helix</keyword>
<feature type="transmembrane region" description="Helical" evidence="7">
    <location>
        <begin position="130"/>
        <end position="154"/>
    </location>
</feature>
<gene>
    <name evidence="10" type="ORF">NZD86_06375</name>
</gene>
<dbReference type="SUPFAM" id="SSF90123">
    <property type="entry name" value="ABC transporter transmembrane region"/>
    <property type="match status" value="1"/>
</dbReference>
<feature type="domain" description="ABC transmembrane type-1" evidence="9">
    <location>
        <begin position="20"/>
        <end position="303"/>
    </location>
</feature>
<feature type="transmembrane region" description="Helical" evidence="7">
    <location>
        <begin position="160"/>
        <end position="178"/>
    </location>
</feature>
<dbReference type="Pfam" id="PF00005">
    <property type="entry name" value="ABC_tran"/>
    <property type="match status" value="1"/>
</dbReference>
<evidence type="ECO:0000313" key="11">
    <source>
        <dbReference type="Proteomes" id="UP001164803"/>
    </source>
</evidence>
<dbReference type="Gene3D" id="1.20.1560.10">
    <property type="entry name" value="ABC transporter type 1, transmembrane domain"/>
    <property type="match status" value="1"/>
</dbReference>
<dbReference type="EMBL" id="CP104064">
    <property type="protein sequence ID" value="WAH38110.1"/>
    <property type="molecule type" value="Genomic_DNA"/>
</dbReference>
<feature type="transmembrane region" description="Helical" evidence="7">
    <location>
        <begin position="242"/>
        <end position="265"/>
    </location>
</feature>
<name>A0ABY6Z5T7_9BACL</name>
<keyword evidence="6 7" id="KW-0472">Membrane</keyword>
<dbReference type="PROSITE" id="PS50893">
    <property type="entry name" value="ABC_TRANSPORTER_2"/>
    <property type="match status" value="1"/>
</dbReference>
<keyword evidence="11" id="KW-1185">Reference proteome</keyword>
<dbReference type="PROSITE" id="PS50929">
    <property type="entry name" value="ABC_TM1F"/>
    <property type="match status" value="1"/>
</dbReference>
<dbReference type="CDD" id="cd18541">
    <property type="entry name" value="ABC_6TM_TmrB_like"/>
    <property type="match status" value="1"/>
</dbReference>
<evidence type="ECO:0000256" key="1">
    <source>
        <dbReference type="ARBA" id="ARBA00004651"/>
    </source>
</evidence>
<feature type="transmembrane region" description="Helical" evidence="7">
    <location>
        <begin position="56"/>
        <end position="76"/>
    </location>
</feature>
<feature type="transmembrane region" description="Helical" evidence="7">
    <location>
        <begin position="16"/>
        <end position="36"/>
    </location>
</feature>
<organism evidence="10 11">
    <name type="scientific">Alicyclobacillus dauci</name>
    <dbReference type="NCBI Taxonomy" id="1475485"/>
    <lineage>
        <taxon>Bacteria</taxon>
        <taxon>Bacillati</taxon>
        <taxon>Bacillota</taxon>
        <taxon>Bacilli</taxon>
        <taxon>Bacillales</taxon>
        <taxon>Alicyclobacillaceae</taxon>
        <taxon>Alicyclobacillus</taxon>
    </lineage>
</organism>
<evidence type="ECO:0000259" key="9">
    <source>
        <dbReference type="PROSITE" id="PS50929"/>
    </source>
</evidence>
<dbReference type="InterPro" id="IPR003439">
    <property type="entry name" value="ABC_transporter-like_ATP-bd"/>
</dbReference>
<dbReference type="SMART" id="SM00382">
    <property type="entry name" value="AAA"/>
    <property type="match status" value="1"/>
</dbReference>